<dbReference type="OrthoDB" id="5030973at2759"/>
<comment type="caution">
    <text evidence="1">The sequence shown here is derived from an EMBL/GenBank/DDBJ whole genome shotgun (WGS) entry which is preliminary data.</text>
</comment>
<dbReference type="EMBL" id="MU032347">
    <property type="protein sequence ID" value="KAF3766194.1"/>
    <property type="molecule type" value="Genomic_DNA"/>
</dbReference>
<dbReference type="GeneID" id="63840518"/>
<evidence type="ECO:0000313" key="1">
    <source>
        <dbReference type="EMBL" id="KAF3766194.1"/>
    </source>
</evidence>
<dbReference type="RefSeq" id="XP_040777155.1">
    <property type="nucleotide sequence ID" value="XM_040923389.1"/>
</dbReference>
<keyword evidence="2" id="KW-1185">Reference proteome</keyword>
<gene>
    <name evidence="1" type="ORF">M406DRAFT_356233</name>
</gene>
<accession>A0A9P4Y3D0</accession>
<evidence type="ECO:0000313" key="2">
    <source>
        <dbReference type="Proteomes" id="UP000803844"/>
    </source>
</evidence>
<dbReference type="Proteomes" id="UP000803844">
    <property type="component" value="Unassembled WGS sequence"/>
</dbReference>
<organism evidence="1 2">
    <name type="scientific">Cryphonectria parasitica (strain ATCC 38755 / EP155)</name>
    <dbReference type="NCBI Taxonomy" id="660469"/>
    <lineage>
        <taxon>Eukaryota</taxon>
        <taxon>Fungi</taxon>
        <taxon>Dikarya</taxon>
        <taxon>Ascomycota</taxon>
        <taxon>Pezizomycotina</taxon>
        <taxon>Sordariomycetes</taxon>
        <taxon>Sordariomycetidae</taxon>
        <taxon>Diaporthales</taxon>
        <taxon>Cryphonectriaceae</taxon>
        <taxon>Cryphonectria-Endothia species complex</taxon>
        <taxon>Cryphonectria</taxon>
    </lineage>
</organism>
<name>A0A9P4Y3D0_CRYP1</name>
<proteinExistence type="predicted"/>
<sequence>MGKTEDIMCITKRACFRGGLCPLYTVVFVKESPHSTVGCEARAIIHGHVGAQSDKRATLLVYDLTFFSRRGTRIKDADVLFEFRSRSRHPGAVGPTVAEVRPKGQSRMGETIQNQASKFNVSFNINPPVVAGSSGLTASGEHNISKDVKFHTIVTGDNPADLEWGDHYQARFTLAENESQRSGIPTQLTIVMLLERDNDDDFEMIPQIEVTPNLASGITSLGSTRSSDDPVHFSVQEPPLNCLNGNKVIDSDNLGATDLDSLWICTMYSLYVDGVKQSAPH</sequence>
<reference evidence="1" key="1">
    <citation type="journal article" date="2020" name="Phytopathology">
        <title>Genome sequence of the chestnut blight fungus Cryphonectria parasitica EP155: A fundamental resource for an archetypical invasive plant pathogen.</title>
        <authorList>
            <person name="Crouch J.A."/>
            <person name="Dawe A."/>
            <person name="Aerts A."/>
            <person name="Barry K."/>
            <person name="Churchill A.C.L."/>
            <person name="Grimwood J."/>
            <person name="Hillman B."/>
            <person name="Milgroom M.G."/>
            <person name="Pangilinan J."/>
            <person name="Smith M."/>
            <person name="Salamov A."/>
            <person name="Schmutz J."/>
            <person name="Yadav J."/>
            <person name="Grigoriev I.V."/>
            <person name="Nuss D."/>
        </authorList>
    </citation>
    <scope>NUCLEOTIDE SEQUENCE</scope>
    <source>
        <strain evidence="1">EP155</strain>
    </source>
</reference>
<dbReference type="AlphaFoldDB" id="A0A9P4Y3D0"/>
<protein>
    <submittedName>
        <fullName evidence="1">Uncharacterized protein</fullName>
    </submittedName>
</protein>